<dbReference type="GO" id="GO:0016740">
    <property type="term" value="F:transferase activity"/>
    <property type="evidence" value="ECO:0007669"/>
    <property type="project" value="TreeGrafter"/>
</dbReference>
<dbReference type="CDD" id="cd07713">
    <property type="entry name" value="DHPS-like_MBL-fold"/>
    <property type="match status" value="1"/>
</dbReference>
<dbReference type="EMBL" id="CP040098">
    <property type="protein sequence ID" value="QCQ23081.1"/>
    <property type="molecule type" value="Genomic_DNA"/>
</dbReference>
<organism evidence="2 3">
    <name type="scientific">Desulfoglaeba alkanexedens ALDC</name>
    <dbReference type="NCBI Taxonomy" id="980445"/>
    <lineage>
        <taxon>Bacteria</taxon>
        <taxon>Pseudomonadati</taxon>
        <taxon>Thermodesulfobacteriota</taxon>
        <taxon>Syntrophobacteria</taxon>
        <taxon>Syntrophobacterales</taxon>
        <taxon>Syntrophobacteraceae</taxon>
        <taxon>Desulfoglaeba</taxon>
    </lineage>
</organism>
<protein>
    <submittedName>
        <fullName evidence="2">MBL fold metallo-hydrolase</fullName>
    </submittedName>
</protein>
<dbReference type="InterPro" id="IPR052926">
    <property type="entry name" value="Metallo-beta-lactamase_dom"/>
</dbReference>
<dbReference type="KEGG" id="dax:FDQ92_13410"/>
<dbReference type="Pfam" id="PF00753">
    <property type="entry name" value="Lactamase_B"/>
    <property type="match status" value="1"/>
</dbReference>
<dbReference type="PANTHER" id="PTHR13754">
    <property type="entry name" value="METALLO-BETA-LACTAMASE SUPERFAMILY PROTEIN"/>
    <property type="match status" value="1"/>
</dbReference>
<sequence>MSWKVTVLCENTVTMPGLLGEHGFSAYVETPETTLLFDTGQGFGLVPNTLCLKKDLQKVSALVLSHGHYDHTGGLLAFLGVRGPCEVVAHPQVLEERFRWMPVGPEEKPISIGLPWREAYVVSRGARFRWVESFEELAPGVWVTGVVPRRTDFETGDPKFAVLRDGAWVPDPFLDDYSIALNTPEGLVVVLGCAHAGIINILEHITEKTGIDRIHAVLGGTHLGFSAREQLERTIEALKRFKVKTLAVCHCTGQLPAARLAVEFGAGFAFAPVGFVLEVG</sequence>
<dbReference type="InterPro" id="IPR041712">
    <property type="entry name" value="DHPS-like_MBL-fold"/>
</dbReference>
<dbReference type="PANTHER" id="PTHR13754:SF13">
    <property type="entry name" value="METALLO-BETA-LACTAMASE SUPERFAMILY PROTEIN (AFU_ORTHOLOGUE AFUA_3G07630)"/>
    <property type="match status" value="1"/>
</dbReference>
<reference evidence="2 3" key="2">
    <citation type="submission" date="2019-05" db="EMBL/GenBank/DDBJ databases">
        <authorList>
            <person name="Suflita J.M."/>
            <person name="Marks C.R."/>
        </authorList>
    </citation>
    <scope>NUCLEOTIDE SEQUENCE [LARGE SCALE GENOMIC DNA]</scope>
    <source>
        <strain evidence="2 3">ALDC</strain>
    </source>
</reference>
<dbReference type="OrthoDB" id="9803916at2"/>
<evidence type="ECO:0000313" key="2">
    <source>
        <dbReference type="EMBL" id="QCQ23081.1"/>
    </source>
</evidence>
<dbReference type="InterPro" id="IPR001279">
    <property type="entry name" value="Metallo-B-lactamas"/>
</dbReference>
<keyword evidence="3" id="KW-1185">Reference proteome</keyword>
<dbReference type="GO" id="GO:0016787">
    <property type="term" value="F:hydrolase activity"/>
    <property type="evidence" value="ECO:0007669"/>
    <property type="project" value="UniProtKB-KW"/>
</dbReference>
<name>A0A4V1ERW7_9BACT</name>
<proteinExistence type="predicted"/>
<dbReference type="AlphaFoldDB" id="A0A4V1ERW7"/>
<dbReference type="RefSeq" id="WP_137425361.1">
    <property type="nucleotide sequence ID" value="NZ_CP040098.1"/>
</dbReference>
<dbReference type="Gene3D" id="3.60.15.10">
    <property type="entry name" value="Ribonuclease Z/Hydroxyacylglutathione hydrolase-like"/>
    <property type="match status" value="1"/>
</dbReference>
<feature type="domain" description="Metallo-beta-lactamase" evidence="1">
    <location>
        <begin position="22"/>
        <end position="250"/>
    </location>
</feature>
<dbReference type="SUPFAM" id="SSF56281">
    <property type="entry name" value="Metallo-hydrolase/oxidoreductase"/>
    <property type="match status" value="1"/>
</dbReference>
<keyword evidence="2" id="KW-0378">Hydrolase</keyword>
<evidence type="ECO:0000259" key="1">
    <source>
        <dbReference type="SMART" id="SM00849"/>
    </source>
</evidence>
<accession>A0A4V1ERW7</accession>
<reference evidence="2 3" key="1">
    <citation type="submission" date="2019-05" db="EMBL/GenBank/DDBJ databases">
        <title>The Complete Genome Sequence of the n-alkane-degrading Desulfoglaeba alkanexedens ALDC reveals multiple alkylsuccinate synthase gene clusters.</title>
        <authorList>
            <person name="Callaghan A.V."/>
            <person name="Davidova I.A."/>
            <person name="Duncan K.E."/>
            <person name="Morris B."/>
            <person name="McInerney M.J."/>
        </authorList>
    </citation>
    <scope>NUCLEOTIDE SEQUENCE [LARGE SCALE GENOMIC DNA]</scope>
    <source>
        <strain evidence="2 3">ALDC</strain>
    </source>
</reference>
<evidence type="ECO:0000313" key="3">
    <source>
        <dbReference type="Proteomes" id="UP000298602"/>
    </source>
</evidence>
<dbReference type="SMART" id="SM00849">
    <property type="entry name" value="Lactamase_B"/>
    <property type="match status" value="1"/>
</dbReference>
<dbReference type="InterPro" id="IPR036866">
    <property type="entry name" value="RibonucZ/Hydroxyglut_hydro"/>
</dbReference>
<gene>
    <name evidence="2" type="ORF">FDQ92_13410</name>
</gene>
<dbReference type="Proteomes" id="UP000298602">
    <property type="component" value="Chromosome"/>
</dbReference>